<dbReference type="GO" id="GO:0005886">
    <property type="term" value="C:plasma membrane"/>
    <property type="evidence" value="ECO:0007669"/>
    <property type="project" value="UniProtKB-SubCell"/>
</dbReference>
<gene>
    <name evidence="18" type="ORF">SAMN02745226_00676</name>
</gene>
<keyword evidence="19" id="KW-1185">Reference proteome</keyword>
<evidence type="ECO:0000256" key="12">
    <source>
        <dbReference type="ARBA" id="ARBA00031200"/>
    </source>
</evidence>
<name>A0A1M7SAS1_FERGO</name>
<dbReference type="GO" id="GO:0015093">
    <property type="term" value="F:ferrous iron transmembrane transporter activity"/>
    <property type="evidence" value="ECO:0007669"/>
    <property type="project" value="UniProtKB-UniRule"/>
</dbReference>
<feature type="transmembrane region" description="Helical" evidence="16">
    <location>
        <begin position="545"/>
        <end position="564"/>
    </location>
</feature>
<reference evidence="19" key="1">
    <citation type="submission" date="2016-12" db="EMBL/GenBank/DDBJ databases">
        <authorList>
            <person name="Varghese N."/>
            <person name="Submissions S."/>
        </authorList>
    </citation>
    <scope>NUCLEOTIDE SEQUENCE [LARGE SCALE GENOMIC DNA]</scope>
    <source>
        <strain evidence="19">DSM 13020</strain>
    </source>
</reference>
<feature type="binding site" evidence="15">
    <location>
        <position position="20"/>
    </location>
    <ligand>
        <name>Mg(2+)</name>
        <dbReference type="ChEBI" id="CHEBI:18420"/>
        <label>2</label>
    </ligand>
</feature>
<evidence type="ECO:0000256" key="14">
    <source>
        <dbReference type="PIRSR" id="PIRSR603373-1"/>
    </source>
</evidence>
<dbReference type="Pfam" id="PF02421">
    <property type="entry name" value="FeoB_N"/>
    <property type="match status" value="1"/>
</dbReference>
<keyword evidence="8 16" id="KW-0408">Iron</keyword>
<comment type="function">
    <text evidence="16">Probable transporter of a GTP-driven Fe(2+) uptake system.</text>
</comment>
<organism evidence="18 19">
    <name type="scientific">Fervidobacterium gondwanense DSM 13020</name>
    <dbReference type="NCBI Taxonomy" id="1121883"/>
    <lineage>
        <taxon>Bacteria</taxon>
        <taxon>Thermotogati</taxon>
        <taxon>Thermotogota</taxon>
        <taxon>Thermotogae</taxon>
        <taxon>Thermotogales</taxon>
        <taxon>Fervidobacteriaceae</taxon>
        <taxon>Fervidobacterium</taxon>
    </lineage>
</organism>
<dbReference type="OrthoDB" id="9809127at2"/>
<dbReference type="PROSITE" id="PS51711">
    <property type="entry name" value="G_FEOB"/>
    <property type="match status" value="1"/>
</dbReference>
<evidence type="ECO:0000256" key="16">
    <source>
        <dbReference type="RuleBase" id="RU362098"/>
    </source>
</evidence>
<feature type="domain" description="FeoB-type G" evidence="17">
    <location>
        <begin position="2"/>
        <end position="164"/>
    </location>
</feature>
<evidence type="ECO:0000256" key="15">
    <source>
        <dbReference type="PIRSR" id="PIRSR603373-2"/>
    </source>
</evidence>
<keyword evidence="10 14" id="KW-0342">GTP-binding</keyword>
<dbReference type="InterPro" id="IPR030389">
    <property type="entry name" value="G_FEOB_dom"/>
</dbReference>
<dbReference type="NCBIfam" id="TIGR00437">
    <property type="entry name" value="feoB"/>
    <property type="match status" value="1"/>
</dbReference>
<evidence type="ECO:0000313" key="18">
    <source>
        <dbReference type="EMBL" id="SHN55610.1"/>
    </source>
</evidence>
<feature type="transmembrane region" description="Helical" evidence="16">
    <location>
        <begin position="379"/>
        <end position="403"/>
    </location>
</feature>
<dbReference type="CDD" id="cd01879">
    <property type="entry name" value="FeoB"/>
    <property type="match status" value="1"/>
</dbReference>
<evidence type="ECO:0000259" key="17">
    <source>
        <dbReference type="PROSITE" id="PS51711"/>
    </source>
</evidence>
<feature type="binding site" evidence="15">
    <location>
        <position position="24"/>
    </location>
    <ligand>
        <name>Mg(2+)</name>
        <dbReference type="ChEBI" id="CHEBI:18420"/>
        <label>2</label>
    </ligand>
</feature>
<dbReference type="InterPro" id="IPR041069">
    <property type="entry name" value="FeoB_Cyto"/>
</dbReference>
<dbReference type="InterPro" id="IPR050860">
    <property type="entry name" value="FeoB_GTPase"/>
</dbReference>
<dbReference type="RefSeq" id="WP_072758362.1">
    <property type="nucleotide sequence ID" value="NZ_FRDJ01000003.1"/>
</dbReference>
<dbReference type="AlphaFoldDB" id="A0A1M7SAS1"/>
<keyword evidence="6 14" id="KW-0547">Nucleotide-binding</keyword>
<feature type="binding site" evidence="14">
    <location>
        <begin position="115"/>
        <end position="118"/>
    </location>
    <ligand>
        <name>GTP</name>
        <dbReference type="ChEBI" id="CHEBI:37565"/>
        <label>1</label>
    </ligand>
</feature>
<dbReference type="Pfam" id="PF07664">
    <property type="entry name" value="FeoB_C"/>
    <property type="match status" value="1"/>
</dbReference>
<dbReference type="InterPro" id="IPR011640">
    <property type="entry name" value="Fe2_transport_prot_B_C"/>
</dbReference>
<keyword evidence="2 16" id="KW-0813">Transport</keyword>
<accession>A0A1M7SAS1</accession>
<keyword evidence="4 16" id="KW-0410">Iron transport</keyword>
<feature type="transmembrane region" description="Helical" evidence="16">
    <location>
        <begin position="287"/>
        <end position="314"/>
    </location>
</feature>
<evidence type="ECO:0000256" key="7">
    <source>
        <dbReference type="ARBA" id="ARBA00022989"/>
    </source>
</evidence>
<keyword evidence="11 16" id="KW-0472">Membrane</keyword>
<evidence type="ECO:0000256" key="13">
    <source>
        <dbReference type="NCBIfam" id="TIGR00437"/>
    </source>
</evidence>
<comment type="subcellular location">
    <subcellularLocation>
        <location evidence="16">Cell inner membrane</location>
        <topology evidence="16">Multi-pass membrane protein</topology>
    </subcellularLocation>
    <subcellularLocation>
        <location evidence="1">Cell membrane</location>
        <topology evidence="1">Multi-pass membrane protein</topology>
    </subcellularLocation>
</comment>
<keyword evidence="3" id="KW-1003">Cell membrane</keyword>
<dbReference type="PANTHER" id="PTHR43185">
    <property type="entry name" value="FERROUS IRON TRANSPORT PROTEIN B"/>
    <property type="match status" value="1"/>
</dbReference>
<dbReference type="Gene3D" id="3.40.50.300">
    <property type="entry name" value="P-loop containing nucleotide triphosphate hydrolases"/>
    <property type="match status" value="1"/>
</dbReference>
<feature type="transmembrane region" description="Helical" evidence="16">
    <location>
        <begin position="585"/>
        <end position="610"/>
    </location>
</feature>
<keyword evidence="5 16" id="KW-0812">Transmembrane</keyword>
<feature type="transmembrane region" description="Helical" evidence="16">
    <location>
        <begin position="622"/>
        <end position="642"/>
    </location>
</feature>
<dbReference type="Proteomes" id="UP000184207">
    <property type="component" value="Unassembled WGS sequence"/>
</dbReference>
<dbReference type="GO" id="GO:0046872">
    <property type="term" value="F:metal ion binding"/>
    <property type="evidence" value="ECO:0007669"/>
    <property type="project" value="UniProtKB-KW"/>
</dbReference>
<evidence type="ECO:0000256" key="11">
    <source>
        <dbReference type="ARBA" id="ARBA00023136"/>
    </source>
</evidence>
<keyword evidence="15" id="KW-0460">Magnesium</keyword>
<keyword evidence="15" id="KW-0479">Metal-binding</keyword>
<dbReference type="InterPro" id="IPR027417">
    <property type="entry name" value="P-loop_NTPase"/>
</dbReference>
<evidence type="ECO:0000256" key="10">
    <source>
        <dbReference type="ARBA" id="ARBA00023134"/>
    </source>
</evidence>
<feature type="transmembrane region" description="Helical" evidence="16">
    <location>
        <begin position="335"/>
        <end position="359"/>
    </location>
</feature>
<dbReference type="InterPro" id="IPR011642">
    <property type="entry name" value="Gate_dom"/>
</dbReference>
<dbReference type="STRING" id="1121883.SAMN02745226_00676"/>
<evidence type="ECO:0000256" key="3">
    <source>
        <dbReference type="ARBA" id="ARBA00022475"/>
    </source>
</evidence>
<dbReference type="PRINTS" id="PR00326">
    <property type="entry name" value="GTP1OBG"/>
</dbReference>
<dbReference type="Pfam" id="PF17910">
    <property type="entry name" value="FeoB_Cyto"/>
    <property type="match status" value="1"/>
</dbReference>
<dbReference type="InterPro" id="IPR003373">
    <property type="entry name" value="Fe2_transport_prot-B"/>
</dbReference>
<feature type="binding site" evidence="14">
    <location>
        <begin position="144"/>
        <end position="146"/>
    </location>
    <ligand>
        <name>GTP</name>
        <dbReference type="ChEBI" id="CHEBI:37565"/>
        <label>1</label>
    </ligand>
</feature>
<dbReference type="EMBL" id="FRDJ01000003">
    <property type="protein sequence ID" value="SHN55610.1"/>
    <property type="molecule type" value="Genomic_DNA"/>
</dbReference>
<dbReference type="InterPro" id="IPR006073">
    <property type="entry name" value="GTP-bd"/>
</dbReference>
<comment type="similarity">
    <text evidence="16">Belongs to the TRAFAC class TrmE-Era-EngA-EngB-Septin-like GTPase superfamily. FeoB GTPase (TC 9.A.8) family.</text>
</comment>
<evidence type="ECO:0000256" key="5">
    <source>
        <dbReference type="ARBA" id="ARBA00022692"/>
    </source>
</evidence>
<feature type="transmembrane region" description="Helical" evidence="16">
    <location>
        <begin position="507"/>
        <end position="525"/>
    </location>
</feature>
<dbReference type="SUPFAM" id="SSF52540">
    <property type="entry name" value="P-loop containing nucleoside triphosphate hydrolases"/>
    <property type="match status" value="1"/>
</dbReference>
<feature type="transmembrane region" description="Helical" evidence="16">
    <location>
        <begin position="415"/>
        <end position="440"/>
    </location>
</feature>
<evidence type="ECO:0000256" key="4">
    <source>
        <dbReference type="ARBA" id="ARBA00022496"/>
    </source>
</evidence>
<dbReference type="GO" id="GO:0005525">
    <property type="term" value="F:GTP binding"/>
    <property type="evidence" value="ECO:0007669"/>
    <property type="project" value="UniProtKB-KW"/>
</dbReference>
<sequence>MVITVGLLGNPNVGKTSLFNRLVGARQYVANWPGVTVSRIEGATTYEGYTLHFVDLPGVYTLTATSIDEKVTRDYLLFSPPNVTVVIIDSMSPEQGLFLLLEALELELNVVAVFNAIDEARKGGYKIDKAVLETFLRVPVILTSAHTGEGIDELKQKIVSAFKKPTRPLLIDYGKEVEERISEVEKCVMEGFNKRFTAIKVIEGDKFVSEFLSKDCQKQGQSEELQSSNMNSNPEKSDDSLATKIPSIKYEYINDVLQKAFQKTDSALTVTEALDHVLTHRFIGIPIFLALMYLAFNFTFKVSEPLVGLLEFLFGKLSEMIGSETMLSSLISQGIINGVGSVLAFVPSIFALFFALGIMEESGYLPRIAFLMDRIMYSLRLTGRSFMTLLLGFGCNVSTVMAARGLSDERERVTTILVSPFISCSARIPVYLLIISVAFPNHKAEAFFAIYVLSLVLTALSSRIINKVVLKGQNVPLVMELPRYRFPKISNVATYMWNRGRHFLEKAGTIIFVSSVVIWALSYFPDPANIENSYVSMLGKFLQPIFAPLNYTWQIVSALIFGGVAKEVIVSSLSQFYENASNIHLNPVVAASLMVFVLGYMPCFATLAAIKGETNSWKYTAFAVIYSLSISYILAFITYTIGRVII</sequence>
<dbReference type="Gene3D" id="1.10.287.1770">
    <property type="match status" value="1"/>
</dbReference>
<keyword evidence="9" id="KW-0406">Ion transport</keyword>
<evidence type="ECO:0000256" key="9">
    <source>
        <dbReference type="ARBA" id="ARBA00023065"/>
    </source>
</evidence>
<protein>
    <recommendedName>
        <fullName evidence="12 13">Ferrous iron transport protein B</fullName>
    </recommendedName>
</protein>
<dbReference type="Pfam" id="PF07670">
    <property type="entry name" value="Gate"/>
    <property type="match status" value="2"/>
</dbReference>
<keyword evidence="7 16" id="KW-1133">Transmembrane helix</keyword>
<evidence type="ECO:0000256" key="6">
    <source>
        <dbReference type="ARBA" id="ARBA00022741"/>
    </source>
</evidence>
<evidence type="ECO:0000256" key="2">
    <source>
        <dbReference type="ARBA" id="ARBA00022448"/>
    </source>
</evidence>
<evidence type="ECO:0000256" key="1">
    <source>
        <dbReference type="ARBA" id="ARBA00004651"/>
    </source>
</evidence>
<feature type="binding site" evidence="14">
    <location>
        <begin position="9"/>
        <end position="16"/>
    </location>
    <ligand>
        <name>GTP</name>
        <dbReference type="ChEBI" id="CHEBI:37565"/>
        <label>1</label>
    </ligand>
</feature>
<feature type="binding site" evidence="14">
    <location>
        <begin position="55"/>
        <end position="58"/>
    </location>
    <ligand>
        <name>GTP</name>
        <dbReference type="ChEBI" id="CHEBI:37565"/>
        <label>1</label>
    </ligand>
</feature>
<proteinExistence type="inferred from homology"/>
<evidence type="ECO:0000256" key="8">
    <source>
        <dbReference type="ARBA" id="ARBA00023004"/>
    </source>
</evidence>
<evidence type="ECO:0000313" key="19">
    <source>
        <dbReference type="Proteomes" id="UP000184207"/>
    </source>
</evidence>
<feature type="transmembrane region" description="Helical" evidence="16">
    <location>
        <begin position="446"/>
        <end position="465"/>
    </location>
</feature>
<dbReference type="PANTHER" id="PTHR43185:SF1">
    <property type="entry name" value="FE(2+) TRANSPORTER FEOB"/>
    <property type="match status" value="1"/>
</dbReference>